<keyword evidence="3" id="KW-1185">Reference proteome</keyword>
<dbReference type="InterPro" id="IPR036047">
    <property type="entry name" value="F-box-like_dom_sf"/>
</dbReference>
<dbReference type="SMART" id="SM00256">
    <property type="entry name" value="FBOX"/>
    <property type="match status" value="1"/>
</dbReference>
<dbReference type="AlphaFoldDB" id="A0AAD6ITI7"/>
<dbReference type="Proteomes" id="UP001221413">
    <property type="component" value="Unassembled WGS sequence"/>
</dbReference>
<dbReference type="InterPro" id="IPR001810">
    <property type="entry name" value="F-box_dom"/>
</dbReference>
<feature type="domain" description="F-box" evidence="1">
    <location>
        <begin position="17"/>
        <end position="62"/>
    </location>
</feature>
<proteinExistence type="predicted"/>
<organism evidence="2 3">
    <name type="scientific">Drechslerella dactyloides</name>
    <name type="common">Nematode-trapping fungus</name>
    <name type="synonym">Arthrobotrys dactyloides</name>
    <dbReference type="NCBI Taxonomy" id="74499"/>
    <lineage>
        <taxon>Eukaryota</taxon>
        <taxon>Fungi</taxon>
        <taxon>Dikarya</taxon>
        <taxon>Ascomycota</taxon>
        <taxon>Pezizomycotina</taxon>
        <taxon>Orbiliomycetes</taxon>
        <taxon>Orbiliales</taxon>
        <taxon>Orbiliaceae</taxon>
        <taxon>Drechslerella</taxon>
    </lineage>
</organism>
<evidence type="ECO:0000313" key="3">
    <source>
        <dbReference type="Proteomes" id="UP001221413"/>
    </source>
</evidence>
<reference evidence="2" key="1">
    <citation type="submission" date="2023-01" db="EMBL/GenBank/DDBJ databases">
        <title>The chitinases involved in constricting ring structure development in the nematode-trapping fungus Drechslerella dactyloides.</title>
        <authorList>
            <person name="Wang R."/>
            <person name="Zhang L."/>
            <person name="Tang P."/>
            <person name="Li S."/>
            <person name="Liang L."/>
        </authorList>
    </citation>
    <scope>NUCLEOTIDE SEQUENCE</scope>
    <source>
        <strain evidence="2">YMF1.00031</strain>
    </source>
</reference>
<dbReference type="EMBL" id="JAQGDS010000011">
    <property type="protein sequence ID" value="KAJ6257370.1"/>
    <property type="molecule type" value="Genomic_DNA"/>
</dbReference>
<protein>
    <recommendedName>
        <fullName evidence="1">F-box domain-containing protein</fullName>
    </recommendedName>
</protein>
<comment type="caution">
    <text evidence="2">The sequence shown here is derived from an EMBL/GenBank/DDBJ whole genome shotgun (WGS) entry which is preliminary data.</text>
</comment>
<sequence>MRDRSVLIMLQRFPRAARPAPFLPIEVIEPVFENLDQFDRLALCRVCRPWYLAAYHLVFEALEFKLPIPGKLENHGDSKRWMAYKKMGVTPKILTIRDPVRQIHTYPDKLFDSLSRMSTKIPAIFPVDINLLHDIRELRIQSQLVNVCGRWYSGQGTSHAWAYDIVPHLLVRCPNLRILDVEISPVYYPWAKNTIGRDSLELPREHGVNPFLLCATKVIPVSEWDWAMVSQGEVTEYPRRMQRVRDQAANLLPPEDGLEQMTLTVSGRAHYTPRHVWRTLSEIFEALDLQQSLRELRISYTLEVVAGPRINWKSYTTLCSLGVKKLRLDFGETACLPPNTLAGIEWAFAAVESLCIDRYGLWTAEQLGYLDKNRRLKHLHVREREEKVTEDVEPEDLNISLEYQRALILFNCMEALLIPRTLQTIKWERFTVGYQEVLCTIKRHPKSCDIEHVDVWFMYNDRSAMEHERYDALHFHQELLYGIGKEERWGPRWAAAFGSENVSSTGIDIGEHPKPDEKPPGLYTHVAQQVDLDGDVPDMHDLAATLHAIEDYGN</sequence>
<evidence type="ECO:0000313" key="2">
    <source>
        <dbReference type="EMBL" id="KAJ6257370.1"/>
    </source>
</evidence>
<evidence type="ECO:0000259" key="1">
    <source>
        <dbReference type="PROSITE" id="PS50181"/>
    </source>
</evidence>
<dbReference type="PROSITE" id="PS50181">
    <property type="entry name" value="FBOX"/>
    <property type="match status" value="1"/>
</dbReference>
<dbReference type="CDD" id="cd09917">
    <property type="entry name" value="F-box_SF"/>
    <property type="match status" value="1"/>
</dbReference>
<name>A0AAD6ITI7_DREDA</name>
<dbReference type="Pfam" id="PF00646">
    <property type="entry name" value="F-box"/>
    <property type="match status" value="1"/>
</dbReference>
<dbReference type="SUPFAM" id="SSF81383">
    <property type="entry name" value="F-box domain"/>
    <property type="match status" value="1"/>
</dbReference>
<accession>A0AAD6ITI7</accession>
<gene>
    <name evidence="2" type="ORF">Dda_8259</name>
</gene>